<dbReference type="EMBL" id="BMJQ01000026">
    <property type="protein sequence ID" value="GGF47683.1"/>
    <property type="molecule type" value="Genomic_DNA"/>
</dbReference>
<keyword evidence="3" id="KW-1185">Reference proteome</keyword>
<dbReference type="AlphaFoldDB" id="A0A8J2Z171"/>
<gene>
    <name evidence="2" type="ORF">GCM10011611_62600</name>
</gene>
<evidence type="ECO:0000256" key="1">
    <source>
        <dbReference type="SAM" id="SignalP"/>
    </source>
</evidence>
<evidence type="ECO:0000313" key="3">
    <source>
        <dbReference type="Proteomes" id="UP000646365"/>
    </source>
</evidence>
<sequence>MTSFPKRLVRSIALGAASFSAMLGIGQPSLPAAAKDLDYRPATAVPPSWNRFAQLVQYRFQQGLGGDDEVAHRFHVFLENRVLDTKTVPDSLIVKAWIGKDGRVEKVTFPALGDSQADDDLRTILLHAPIGEAPPPDMLQPLHLRLSLSMQS</sequence>
<dbReference type="Proteomes" id="UP000646365">
    <property type="component" value="Unassembled WGS sequence"/>
</dbReference>
<proteinExistence type="predicted"/>
<protein>
    <submittedName>
        <fullName evidence="2">Uncharacterized protein</fullName>
    </submittedName>
</protein>
<organism evidence="2 3">
    <name type="scientific">Aliidongia dinghuensis</name>
    <dbReference type="NCBI Taxonomy" id="1867774"/>
    <lineage>
        <taxon>Bacteria</taxon>
        <taxon>Pseudomonadati</taxon>
        <taxon>Pseudomonadota</taxon>
        <taxon>Alphaproteobacteria</taxon>
        <taxon>Rhodospirillales</taxon>
        <taxon>Dongiaceae</taxon>
        <taxon>Aliidongia</taxon>
    </lineage>
</organism>
<dbReference type="RefSeq" id="WP_189052139.1">
    <property type="nucleotide sequence ID" value="NZ_BMJQ01000026.1"/>
</dbReference>
<feature type="signal peptide" evidence="1">
    <location>
        <begin position="1"/>
        <end position="23"/>
    </location>
</feature>
<comment type="caution">
    <text evidence="2">The sequence shown here is derived from an EMBL/GenBank/DDBJ whole genome shotgun (WGS) entry which is preliminary data.</text>
</comment>
<keyword evidence="1" id="KW-0732">Signal</keyword>
<reference evidence="2" key="2">
    <citation type="submission" date="2020-09" db="EMBL/GenBank/DDBJ databases">
        <authorList>
            <person name="Sun Q."/>
            <person name="Zhou Y."/>
        </authorList>
    </citation>
    <scope>NUCLEOTIDE SEQUENCE</scope>
    <source>
        <strain evidence="2">CGMCC 1.15725</strain>
    </source>
</reference>
<evidence type="ECO:0000313" key="2">
    <source>
        <dbReference type="EMBL" id="GGF47683.1"/>
    </source>
</evidence>
<accession>A0A8J2Z171</accession>
<feature type="chain" id="PRO_5035225932" evidence="1">
    <location>
        <begin position="24"/>
        <end position="152"/>
    </location>
</feature>
<name>A0A8J2Z171_9PROT</name>
<reference evidence="2" key="1">
    <citation type="journal article" date="2014" name="Int. J. Syst. Evol. Microbiol.">
        <title>Complete genome sequence of Corynebacterium casei LMG S-19264T (=DSM 44701T), isolated from a smear-ripened cheese.</title>
        <authorList>
            <consortium name="US DOE Joint Genome Institute (JGI-PGF)"/>
            <person name="Walter F."/>
            <person name="Albersmeier A."/>
            <person name="Kalinowski J."/>
            <person name="Ruckert C."/>
        </authorList>
    </citation>
    <scope>NUCLEOTIDE SEQUENCE</scope>
    <source>
        <strain evidence="2">CGMCC 1.15725</strain>
    </source>
</reference>